<organism evidence="1 2">
    <name type="scientific">Tieghemostelium lacteum</name>
    <name type="common">Slime mold</name>
    <name type="synonym">Dictyostelium lacteum</name>
    <dbReference type="NCBI Taxonomy" id="361077"/>
    <lineage>
        <taxon>Eukaryota</taxon>
        <taxon>Amoebozoa</taxon>
        <taxon>Evosea</taxon>
        <taxon>Eumycetozoa</taxon>
        <taxon>Dictyostelia</taxon>
        <taxon>Dictyosteliales</taxon>
        <taxon>Raperosteliaceae</taxon>
        <taxon>Tieghemostelium</taxon>
    </lineage>
</organism>
<evidence type="ECO:0000313" key="2">
    <source>
        <dbReference type="Proteomes" id="UP000076078"/>
    </source>
</evidence>
<sequence>MKICPDEMKKAFPTPESLKLFIGVPRRDGVPIDKIGMIEGKLPSNIQIIVSGDHQYHSINPSAKRVIKLLLEDGHFRVHHDQDSYQ</sequence>
<name>A0A152A8J0_TIELA</name>
<reference evidence="1 2" key="1">
    <citation type="submission" date="2015-12" db="EMBL/GenBank/DDBJ databases">
        <title>Dictyostelia acquired genes for synthesis and detection of signals that induce cell-type specialization by lateral gene transfer from prokaryotes.</title>
        <authorList>
            <person name="Gloeckner G."/>
            <person name="Schaap P."/>
        </authorList>
    </citation>
    <scope>NUCLEOTIDE SEQUENCE [LARGE SCALE GENOMIC DNA]</scope>
    <source>
        <strain evidence="1 2">TK</strain>
    </source>
</reference>
<comment type="caution">
    <text evidence="1">The sequence shown here is derived from an EMBL/GenBank/DDBJ whole genome shotgun (WGS) entry which is preliminary data.</text>
</comment>
<gene>
    <name evidence="1" type="ORF">DLAC_01392</name>
</gene>
<evidence type="ECO:0000313" key="1">
    <source>
        <dbReference type="EMBL" id="KYR02546.1"/>
    </source>
</evidence>
<dbReference type="AlphaFoldDB" id="A0A152A8J0"/>
<accession>A0A152A8J0</accession>
<proteinExistence type="predicted"/>
<keyword evidence="2" id="KW-1185">Reference proteome</keyword>
<protein>
    <submittedName>
        <fullName evidence="1">Uncharacterized protein</fullName>
    </submittedName>
</protein>
<dbReference type="Proteomes" id="UP000076078">
    <property type="component" value="Unassembled WGS sequence"/>
</dbReference>
<dbReference type="InParanoid" id="A0A152A8J0"/>
<dbReference type="EMBL" id="LODT01000004">
    <property type="protein sequence ID" value="KYR02546.1"/>
    <property type="molecule type" value="Genomic_DNA"/>
</dbReference>